<proteinExistence type="predicted"/>
<feature type="domain" description="BLUF" evidence="1">
    <location>
        <begin position="1"/>
        <end position="92"/>
    </location>
</feature>
<comment type="caution">
    <text evidence="2">The sequence shown here is derived from an EMBL/GenBank/DDBJ whole genome shotgun (WGS) entry which is preliminary data.</text>
</comment>
<dbReference type="SUPFAM" id="SSF54975">
    <property type="entry name" value="Acylphosphatase/BLUF domain-like"/>
    <property type="match status" value="1"/>
</dbReference>
<dbReference type="GO" id="GO:0009882">
    <property type="term" value="F:blue light photoreceptor activity"/>
    <property type="evidence" value="ECO:0007669"/>
    <property type="project" value="InterPro"/>
</dbReference>
<reference evidence="2 3" key="1">
    <citation type="submission" date="2019-12" db="EMBL/GenBank/DDBJ databases">
        <title>Hymenobacter sp. HMF4947 Genome sequencing and assembly.</title>
        <authorList>
            <person name="Kang H."/>
            <person name="Cha I."/>
            <person name="Kim H."/>
            <person name="Joh K."/>
        </authorList>
    </citation>
    <scope>NUCLEOTIDE SEQUENCE [LARGE SCALE GENOMIC DNA]</scope>
    <source>
        <strain evidence="2 3">HMF4947</strain>
    </source>
</reference>
<gene>
    <name evidence="2" type="ORF">GO988_15890</name>
</gene>
<keyword evidence="3" id="KW-1185">Reference proteome</keyword>
<dbReference type="GO" id="GO:0071949">
    <property type="term" value="F:FAD binding"/>
    <property type="evidence" value="ECO:0007669"/>
    <property type="project" value="InterPro"/>
</dbReference>
<dbReference type="InterPro" id="IPR007024">
    <property type="entry name" value="BLUF_domain"/>
</dbReference>
<dbReference type="Pfam" id="PF04940">
    <property type="entry name" value="BLUF"/>
    <property type="match status" value="1"/>
</dbReference>
<dbReference type="SMART" id="SM01034">
    <property type="entry name" value="BLUF"/>
    <property type="match status" value="1"/>
</dbReference>
<dbReference type="PROSITE" id="PS50925">
    <property type="entry name" value="BLUF"/>
    <property type="match status" value="1"/>
</dbReference>
<name>A0A7K1THH4_9BACT</name>
<dbReference type="InterPro" id="IPR036046">
    <property type="entry name" value="Acylphosphatase-like_dom_sf"/>
</dbReference>
<organism evidence="2 3">
    <name type="scientific">Hymenobacter ginkgonis</name>
    <dbReference type="NCBI Taxonomy" id="2682976"/>
    <lineage>
        <taxon>Bacteria</taxon>
        <taxon>Pseudomonadati</taxon>
        <taxon>Bacteroidota</taxon>
        <taxon>Cytophagia</taxon>
        <taxon>Cytophagales</taxon>
        <taxon>Hymenobacteraceae</taxon>
        <taxon>Hymenobacter</taxon>
    </lineage>
</organism>
<accession>A0A7K1THH4</accession>
<dbReference type="Proteomes" id="UP000441336">
    <property type="component" value="Unassembled WGS sequence"/>
</dbReference>
<evidence type="ECO:0000259" key="1">
    <source>
        <dbReference type="PROSITE" id="PS50925"/>
    </source>
</evidence>
<sequence>MHQLIYTSHATFSMTDKDLLALLRWSRDWNEQKGVTGVLLYGDNQFVQVIEGPKEVVAYLYTHILRDRRHHGVTELAYGPIVQRIFTQWTMGFHPATSEHLAQVRGYFNPEQLALHNHSLNTRDELLFDLLKGFVESSTSTW</sequence>
<protein>
    <recommendedName>
        <fullName evidence="1">BLUF domain-containing protein</fullName>
    </recommendedName>
</protein>
<dbReference type="RefSeq" id="WP_157567188.1">
    <property type="nucleotide sequence ID" value="NZ_WQKZ01000003.1"/>
</dbReference>
<dbReference type="EMBL" id="WQKZ01000003">
    <property type="protein sequence ID" value="MVN77813.1"/>
    <property type="molecule type" value="Genomic_DNA"/>
</dbReference>
<evidence type="ECO:0000313" key="3">
    <source>
        <dbReference type="Proteomes" id="UP000441336"/>
    </source>
</evidence>
<evidence type="ECO:0000313" key="2">
    <source>
        <dbReference type="EMBL" id="MVN77813.1"/>
    </source>
</evidence>
<dbReference type="AlphaFoldDB" id="A0A7K1THH4"/>
<dbReference type="Gene3D" id="3.30.70.100">
    <property type="match status" value="1"/>
</dbReference>